<dbReference type="InterPro" id="IPR005727">
    <property type="entry name" value="Ribosomal_uL22_bac/chlpt-type"/>
</dbReference>
<evidence type="ECO:0000256" key="10">
    <source>
        <dbReference type="RuleBase" id="RU004009"/>
    </source>
</evidence>
<dbReference type="NCBIfam" id="TIGR01044">
    <property type="entry name" value="rplV_bact"/>
    <property type="match status" value="1"/>
</dbReference>
<comment type="subunit">
    <text evidence="8">Part of the 50S ribosomal subunit.</text>
</comment>
<sequence length="119" mass="13527">MKTETSELKIKASAKYINISPHKVRRVTDQIRGRSYEQALMVLEFMPYHACNRMLQLLSSAAANASHNFGLSKNDSFVSQIQVDEGTSLKRFQPRAQGRAYPIRKPTCHVTILMEITTK</sequence>
<dbReference type="InterPro" id="IPR018260">
    <property type="entry name" value="Ribosomal_uL22_CS"/>
</dbReference>
<keyword evidence="4 8" id="KW-0694">RNA-binding</keyword>
<keyword evidence="5 8" id="KW-0689">Ribosomal protein</keyword>
<reference evidence="11" key="2">
    <citation type="submission" date="2024-06" db="EMBL/GenBank/DDBJ databases">
        <title>The complete chloroplast genome analyse of Pallavicinia longispina.</title>
        <authorList>
            <person name="Ming S.Z."/>
            <person name="Ying F.M."/>
            <person name="Ying Y."/>
        </authorList>
    </citation>
    <scope>NUCLEOTIDE SEQUENCE</scope>
</reference>
<evidence type="ECO:0000256" key="9">
    <source>
        <dbReference type="RuleBase" id="RU004005"/>
    </source>
</evidence>
<protein>
    <recommendedName>
        <fullName evidence="7 8">Large ribosomal subunit protein uL22c</fullName>
    </recommendedName>
</protein>
<dbReference type="PROSITE" id="PS00464">
    <property type="entry name" value="RIBOSOMAL_L22"/>
    <property type="match status" value="1"/>
</dbReference>
<evidence type="ECO:0000256" key="1">
    <source>
        <dbReference type="ARBA" id="ARBA00009451"/>
    </source>
</evidence>
<comment type="function">
    <text evidence="8 10">The globular domain of the protein is located near the polypeptide exit tunnel on the outside of the subunit, while an extended beta-hairpin is found that lines the wall of the exit tunnel in the center of the 70S ribosome.</text>
</comment>
<organism evidence="11">
    <name type="scientific">Pallavicinia longispina</name>
    <dbReference type="NCBI Taxonomy" id="280536"/>
    <lineage>
        <taxon>Eukaryota</taxon>
        <taxon>Viridiplantae</taxon>
        <taxon>Streptophyta</taxon>
        <taxon>Embryophyta</taxon>
        <taxon>Marchantiophyta</taxon>
        <taxon>Jungermanniopsida</taxon>
        <taxon>Pelliidae</taxon>
        <taxon>Pallaviciniales</taxon>
        <taxon>Pallaviciniineae</taxon>
        <taxon>Pallaviciniaceae</taxon>
        <taxon>Pallavicinia</taxon>
    </lineage>
</organism>
<dbReference type="Gene3D" id="3.90.470.10">
    <property type="entry name" value="Ribosomal protein L22/L17"/>
    <property type="match status" value="1"/>
</dbReference>
<proteinExistence type="inferred from homology"/>
<gene>
    <name evidence="8 11" type="primary">rpl22</name>
</gene>
<dbReference type="Pfam" id="PF00237">
    <property type="entry name" value="Ribosomal_L22"/>
    <property type="match status" value="1"/>
</dbReference>
<dbReference type="AlphaFoldDB" id="A0AAT9UT64"/>
<evidence type="ECO:0000256" key="5">
    <source>
        <dbReference type="ARBA" id="ARBA00022980"/>
    </source>
</evidence>
<evidence type="ECO:0000256" key="7">
    <source>
        <dbReference type="ARBA" id="ARBA00035285"/>
    </source>
</evidence>
<evidence type="ECO:0000256" key="4">
    <source>
        <dbReference type="ARBA" id="ARBA00022884"/>
    </source>
</evidence>
<evidence type="ECO:0000256" key="6">
    <source>
        <dbReference type="ARBA" id="ARBA00023274"/>
    </source>
</evidence>
<comment type="function">
    <text evidence="8 10">This protein binds specifically to 23S rRNA.</text>
</comment>
<name>A0AAT9UT64_9MARC</name>
<dbReference type="HAMAP" id="MF_01331_B">
    <property type="entry name" value="Ribosomal_uL22_B"/>
    <property type="match status" value="1"/>
</dbReference>
<evidence type="ECO:0000313" key="11">
    <source>
        <dbReference type="EMBL" id="WIL06202.1"/>
    </source>
</evidence>
<dbReference type="SUPFAM" id="SSF54843">
    <property type="entry name" value="Ribosomal protein L22"/>
    <property type="match status" value="1"/>
</dbReference>
<dbReference type="InterPro" id="IPR036394">
    <property type="entry name" value="Ribosomal_uL22_sf"/>
</dbReference>
<dbReference type="PANTHER" id="PTHR13501:SF10">
    <property type="entry name" value="LARGE RIBOSOMAL SUBUNIT PROTEIN UL22M"/>
    <property type="match status" value="1"/>
</dbReference>
<dbReference type="InterPro" id="IPR001063">
    <property type="entry name" value="Ribosomal_uL22"/>
</dbReference>
<reference evidence="11" key="1">
    <citation type="submission" date="2022-05" db="EMBL/GenBank/DDBJ databases">
        <authorList>
            <person name="Xin L.B."/>
        </authorList>
    </citation>
    <scope>NUCLEOTIDE SEQUENCE</scope>
</reference>
<keyword evidence="11" id="KW-0150">Chloroplast</keyword>
<geneLocation type="chloroplast" evidence="11"/>
<keyword evidence="6 8" id="KW-0687">Ribonucleoprotein</keyword>
<dbReference type="GO" id="GO:0009507">
    <property type="term" value="C:chloroplast"/>
    <property type="evidence" value="ECO:0007669"/>
    <property type="project" value="UniProtKB-SubCell"/>
</dbReference>
<dbReference type="GO" id="GO:0006412">
    <property type="term" value="P:translation"/>
    <property type="evidence" value="ECO:0007669"/>
    <property type="project" value="UniProtKB-UniRule"/>
</dbReference>
<dbReference type="InterPro" id="IPR047867">
    <property type="entry name" value="Ribosomal_uL22_bac/org-type"/>
</dbReference>
<dbReference type="EMBL" id="ON494491">
    <property type="protein sequence ID" value="WIL06202.1"/>
    <property type="molecule type" value="Genomic_DNA"/>
</dbReference>
<keyword evidence="3 8" id="KW-0699">rRNA-binding</keyword>
<evidence type="ECO:0000256" key="8">
    <source>
        <dbReference type="HAMAP-Rule" id="MF_01331"/>
    </source>
</evidence>
<comment type="subcellular location">
    <subcellularLocation>
        <location evidence="8 10">Plastid</location>
        <location evidence="8 10">Chloroplast</location>
    </subcellularLocation>
</comment>
<dbReference type="CDD" id="cd00336">
    <property type="entry name" value="Ribosomal_L22"/>
    <property type="match status" value="1"/>
</dbReference>
<comment type="similarity">
    <text evidence="1 8 9">Belongs to the universal ribosomal protein uL22 family.</text>
</comment>
<dbReference type="GO" id="GO:0015934">
    <property type="term" value="C:large ribosomal subunit"/>
    <property type="evidence" value="ECO:0007669"/>
    <property type="project" value="InterPro"/>
</dbReference>
<dbReference type="PANTHER" id="PTHR13501">
    <property type="entry name" value="CHLOROPLAST 50S RIBOSOMAL PROTEIN L22-RELATED"/>
    <property type="match status" value="1"/>
</dbReference>
<evidence type="ECO:0000256" key="2">
    <source>
        <dbReference type="ARBA" id="ARBA00022640"/>
    </source>
</evidence>
<keyword evidence="2 11" id="KW-0934">Plastid</keyword>
<dbReference type="GO" id="GO:0019843">
    <property type="term" value="F:rRNA binding"/>
    <property type="evidence" value="ECO:0007669"/>
    <property type="project" value="UniProtKB-UniRule"/>
</dbReference>
<evidence type="ECO:0000256" key="3">
    <source>
        <dbReference type="ARBA" id="ARBA00022730"/>
    </source>
</evidence>
<dbReference type="GO" id="GO:0003735">
    <property type="term" value="F:structural constituent of ribosome"/>
    <property type="evidence" value="ECO:0007669"/>
    <property type="project" value="InterPro"/>
</dbReference>
<accession>A0AAT9UT64</accession>